<dbReference type="Proteomes" id="UP001246690">
    <property type="component" value="Chromosome"/>
</dbReference>
<proteinExistence type="predicted"/>
<dbReference type="EMBL" id="CP133838">
    <property type="protein sequence ID" value="WMY72741.1"/>
    <property type="molecule type" value="Genomic_DNA"/>
</dbReference>
<gene>
    <name evidence="1" type="ORF">RHD99_14805</name>
</gene>
<keyword evidence="2" id="KW-1185">Reference proteome</keyword>
<reference evidence="1 2" key="1">
    <citation type="submission" date="2023-09" db="EMBL/GenBank/DDBJ databases">
        <title>Buttiauxella selenatireducens sp. nov., isolated from the rhizosphere of Cardamine hupingshanesis.</title>
        <authorList>
            <person name="Zhang S."/>
            <person name="Xu Z."/>
            <person name="Wang H."/>
            <person name="Guo Y."/>
        </authorList>
    </citation>
    <scope>NUCLEOTIDE SEQUENCE [LARGE SCALE GENOMIC DNA]</scope>
    <source>
        <strain evidence="1 2">R73</strain>
    </source>
</reference>
<dbReference type="RefSeq" id="WP_309874873.1">
    <property type="nucleotide sequence ID" value="NZ_CP133838.1"/>
</dbReference>
<name>A0ABY9S8I4_9ENTR</name>
<dbReference type="Gene3D" id="1.10.238.160">
    <property type="match status" value="1"/>
</dbReference>
<evidence type="ECO:0000313" key="2">
    <source>
        <dbReference type="Proteomes" id="UP001246690"/>
    </source>
</evidence>
<evidence type="ECO:0000313" key="1">
    <source>
        <dbReference type="EMBL" id="WMY72741.1"/>
    </source>
</evidence>
<organism evidence="1 2">
    <name type="scientific">Buttiauxella selenatireducens</name>
    <dbReference type="NCBI Taxonomy" id="3073902"/>
    <lineage>
        <taxon>Bacteria</taxon>
        <taxon>Pseudomonadati</taxon>
        <taxon>Pseudomonadota</taxon>
        <taxon>Gammaproteobacteria</taxon>
        <taxon>Enterobacterales</taxon>
        <taxon>Enterobacteriaceae</taxon>
        <taxon>Buttiauxella</taxon>
    </lineage>
</organism>
<evidence type="ECO:0008006" key="3">
    <source>
        <dbReference type="Google" id="ProtNLM"/>
    </source>
</evidence>
<sequence>MTEVNIDMNANIMFTKEVMAELRYEAMSAFYAFIKDQRNDFLQPFKIGRRNAWYPDDVKSWLDKQREATKIK</sequence>
<protein>
    <recommendedName>
        <fullName evidence="3">AlpA family phage regulatory protein</fullName>
    </recommendedName>
</protein>
<accession>A0ABY9S8I4</accession>